<evidence type="ECO:0000256" key="4">
    <source>
        <dbReference type="ARBA" id="ARBA00022679"/>
    </source>
</evidence>
<evidence type="ECO:0000313" key="10">
    <source>
        <dbReference type="WBParaSite" id="GPLIN_000635400"/>
    </source>
</evidence>
<proteinExistence type="inferred from homology"/>
<evidence type="ECO:0000256" key="7">
    <source>
        <dbReference type="ARBA" id="ARBA00023136"/>
    </source>
</evidence>
<accession>A0A183C0G1</accession>
<dbReference type="Pfam" id="PF01697">
    <property type="entry name" value="Glyco_transf_92"/>
    <property type="match status" value="1"/>
</dbReference>
<dbReference type="Proteomes" id="UP000050741">
    <property type="component" value="Unassembled WGS sequence"/>
</dbReference>
<dbReference type="PANTHER" id="PTHR21645">
    <property type="entry name" value="GLYCOSYLTRANSFERASE FAMILY 92 PROTEIN"/>
    <property type="match status" value="1"/>
</dbReference>
<keyword evidence="7" id="KW-0472">Membrane</keyword>
<dbReference type="GO" id="GO:0016020">
    <property type="term" value="C:membrane"/>
    <property type="evidence" value="ECO:0007669"/>
    <property type="project" value="UniProtKB-SubCell"/>
</dbReference>
<dbReference type="AlphaFoldDB" id="A0A183C0G1"/>
<comment type="subcellular location">
    <subcellularLocation>
        <location evidence="1">Membrane</location>
        <topology evidence="1">Single-pass membrane protein</topology>
    </subcellularLocation>
</comment>
<evidence type="ECO:0000256" key="1">
    <source>
        <dbReference type="ARBA" id="ARBA00004167"/>
    </source>
</evidence>
<keyword evidence="5" id="KW-0812">Transmembrane</keyword>
<evidence type="ECO:0000313" key="9">
    <source>
        <dbReference type="Proteomes" id="UP000050741"/>
    </source>
</evidence>
<evidence type="ECO:0000256" key="6">
    <source>
        <dbReference type="ARBA" id="ARBA00022989"/>
    </source>
</evidence>
<dbReference type="WBParaSite" id="GPLIN_000635400">
    <property type="protein sequence ID" value="GPLIN_000635400"/>
    <property type="gene ID" value="GPLIN_000635400"/>
</dbReference>
<protein>
    <recommendedName>
        <fullName evidence="8">Glycosyltransferase family 92 protein</fullName>
        <ecNumber evidence="8">2.4.1.-</ecNumber>
    </recommendedName>
</protein>
<evidence type="ECO:0000256" key="5">
    <source>
        <dbReference type="ARBA" id="ARBA00022692"/>
    </source>
</evidence>
<dbReference type="EC" id="2.4.1.-" evidence="8"/>
<reference evidence="10" key="3">
    <citation type="submission" date="2016-06" db="UniProtKB">
        <authorList>
            <consortium name="WormBaseParasite"/>
        </authorList>
    </citation>
    <scope>IDENTIFICATION</scope>
</reference>
<organism evidence="9 10">
    <name type="scientific">Globodera pallida</name>
    <name type="common">Potato cyst nematode worm</name>
    <name type="synonym">Heterodera pallida</name>
    <dbReference type="NCBI Taxonomy" id="36090"/>
    <lineage>
        <taxon>Eukaryota</taxon>
        <taxon>Metazoa</taxon>
        <taxon>Ecdysozoa</taxon>
        <taxon>Nematoda</taxon>
        <taxon>Chromadorea</taxon>
        <taxon>Rhabditida</taxon>
        <taxon>Tylenchina</taxon>
        <taxon>Tylenchomorpha</taxon>
        <taxon>Tylenchoidea</taxon>
        <taxon>Heteroderidae</taxon>
        <taxon>Heteroderinae</taxon>
        <taxon>Globodera</taxon>
    </lineage>
</organism>
<evidence type="ECO:0000256" key="2">
    <source>
        <dbReference type="ARBA" id="ARBA00007647"/>
    </source>
</evidence>
<comment type="similarity">
    <text evidence="2 8">Belongs to the glycosyltransferase 92 family.</text>
</comment>
<sequence length="239" mass="27454">MTIGIKKNAVALLYARYTVDINTTRKAADFSLFDALTTAKVAMYQPDDPKYVPDDPKYVVNTSRAESLWIHWPFKIKPNTATRLVPSTEGRMLHFRNWHYSDETGNSTDNYMHMNVKNSVLWRSVALNESFISTKSARQMGKRFEKDIFKRNFGLFRNLPKQLHYFDQITKCYDKIFYSNDKQVTDCPGPHHCSVSPVNGLNCVIAKRTFIGQHLAPNIVLYTSPNKGKFHFSNVGCSL</sequence>
<reference evidence="9" key="2">
    <citation type="submission" date="2014-05" db="EMBL/GenBank/DDBJ databases">
        <title>The genome and life-stage specific transcriptomes of Globodera pallida elucidate key aspects of plant parasitism by a cyst nematode.</title>
        <authorList>
            <person name="Cotton J.A."/>
            <person name="Lilley C.J."/>
            <person name="Jones L.M."/>
            <person name="Kikuchi T."/>
            <person name="Reid A.J."/>
            <person name="Thorpe P."/>
            <person name="Tsai I.J."/>
            <person name="Beasley H."/>
            <person name="Blok V."/>
            <person name="Cock P.J.A."/>
            <person name="Van den Akker S.E."/>
            <person name="Holroyd N."/>
            <person name="Hunt M."/>
            <person name="Mantelin S."/>
            <person name="Naghra H."/>
            <person name="Pain A."/>
            <person name="Palomares-Rius J.E."/>
            <person name="Zarowiecki M."/>
            <person name="Berriman M."/>
            <person name="Jones J.T."/>
            <person name="Urwin P.E."/>
        </authorList>
    </citation>
    <scope>NUCLEOTIDE SEQUENCE [LARGE SCALE GENOMIC DNA]</scope>
    <source>
        <strain evidence="9">Lindley</strain>
    </source>
</reference>
<dbReference type="InterPro" id="IPR008166">
    <property type="entry name" value="Glyco_transf_92"/>
</dbReference>
<keyword evidence="4 8" id="KW-0808">Transferase</keyword>
<evidence type="ECO:0000256" key="3">
    <source>
        <dbReference type="ARBA" id="ARBA00022676"/>
    </source>
</evidence>
<dbReference type="PANTHER" id="PTHR21645:SF2">
    <property type="entry name" value="GLYCOSYLTRANSFERASE FAMILY 92 PROTEIN F59C6.8"/>
    <property type="match status" value="1"/>
</dbReference>
<reference evidence="9" key="1">
    <citation type="submission" date="2013-12" db="EMBL/GenBank/DDBJ databases">
        <authorList>
            <person name="Aslett M."/>
        </authorList>
    </citation>
    <scope>NUCLEOTIDE SEQUENCE [LARGE SCALE GENOMIC DNA]</scope>
    <source>
        <strain evidence="9">Lindley</strain>
    </source>
</reference>
<keyword evidence="3 8" id="KW-0328">Glycosyltransferase</keyword>
<dbReference type="GO" id="GO:0016757">
    <property type="term" value="F:glycosyltransferase activity"/>
    <property type="evidence" value="ECO:0007669"/>
    <property type="project" value="UniProtKB-UniRule"/>
</dbReference>
<keyword evidence="6" id="KW-1133">Transmembrane helix</keyword>
<dbReference type="InterPro" id="IPR052012">
    <property type="entry name" value="GTase_92"/>
</dbReference>
<keyword evidence="9" id="KW-1185">Reference proteome</keyword>
<name>A0A183C0G1_GLOPA</name>
<evidence type="ECO:0000256" key="8">
    <source>
        <dbReference type="RuleBase" id="RU366017"/>
    </source>
</evidence>